<evidence type="ECO:0000259" key="8">
    <source>
        <dbReference type="Pfam" id="PF01551"/>
    </source>
</evidence>
<protein>
    <submittedName>
        <fullName evidence="9">Peptidoglycan DD-metalloendopeptidase family protein</fullName>
    </submittedName>
</protein>
<comment type="cofactor">
    <cofactor evidence="1">
        <name>Zn(2+)</name>
        <dbReference type="ChEBI" id="CHEBI:29105"/>
    </cofactor>
</comment>
<dbReference type="GO" id="GO:0004222">
    <property type="term" value="F:metalloendopeptidase activity"/>
    <property type="evidence" value="ECO:0007669"/>
    <property type="project" value="TreeGrafter"/>
</dbReference>
<comment type="caution">
    <text evidence="9">The sequence shown here is derived from an EMBL/GenBank/DDBJ whole genome shotgun (WGS) entry which is preliminary data.</text>
</comment>
<dbReference type="CDD" id="cd12797">
    <property type="entry name" value="M23_peptidase"/>
    <property type="match status" value="1"/>
</dbReference>
<dbReference type="FunFam" id="2.70.70.10:FF:000006">
    <property type="entry name" value="M23 family peptidase"/>
    <property type="match status" value="1"/>
</dbReference>
<dbReference type="PANTHER" id="PTHR21666:SF288">
    <property type="entry name" value="CELL DIVISION PROTEIN YTFB"/>
    <property type="match status" value="1"/>
</dbReference>
<keyword evidence="3" id="KW-0479">Metal-binding</keyword>
<evidence type="ECO:0000256" key="1">
    <source>
        <dbReference type="ARBA" id="ARBA00001947"/>
    </source>
</evidence>
<feature type="domain" description="M23ase beta-sheet core" evidence="8">
    <location>
        <begin position="223"/>
        <end position="317"/>
    </location>
</feature>
<dbReference type="Pfam" id="PF01551">
    <property type="entry name" value="Peptidase_M23"/>
    <property type="match status" value="1"/>
</dbReference>
<evidence type="ECO:0000256" key="6">
    <source>
        <dbReference type="ARBA" id="ARBA00023049"/>
    </source>
</evidence>
<feature type="transmembrane region" description="Helical" evidence="7">
    <location>
        <begin position="21"/>
        <end position="45"/>
    </location>
</feature>
<dbReference type="GO" id="GO:0006508">
    <property type="term" value="P:proteolysis"/>
    <property type="evidence" value="ECO:0007669"/>
    <property type="project" value="UniProtKB-KW"/>
</dbReference>
<dbReference type="Gene3D" id="2.70.70.10">
    <property type="entry name" value="Glucose Permease (Domain IIA)"/>
    <property type="match status" value="1"/>
</dbReference>
<keyword evidence="7" id="KW-1133">Transmembrane helix</keyword>
<evidence type="ECO:0000256" key="5">
    <source>
        <dbReference type="ARBA" id="ARBA00022833"/>
    </source>
</evidence>
<organism evidence="9 10">
    <name type="scientific">Ideonella livida</name>
    <dbReference type="NCBI Taxonomy" id="2707176"/>
    <lineage>
        <taxon>Bacteria</taxon>
        <taxon>Pseudomonadati</taxon>
        <taxon>Pseudomonadota</taxon>
        <taxon>Betaproteobacteria</taxon>
        <taxon>Burkholderiales</taxon>
        <taxon>Sphaerotilaceae</taxon>
        <taxon>Ideonella</taxon>
    </lineage>
</organism>
<keyword evidence="6" id="KW-0482">Metalloprotease</keyword>
<keyword evidence="4" id="KW-0378">Hydrolase</keyword>
<keyword evidence="7" id="KW-0472">Membrane</keyword>
<dbReference type="InterPro" id="IPR016047">
    <property type="entry name" value="M23ase_b-sheet_dom"/>
</dbReference>
<dbReference type="EMBL" id="JAAGOH010000001">
    <property type="protein sequence ID" value="NDY89646.1"/>
    <property type="molecule type" value="Genomic_DNA"/>
</dbReference>
<dbReference type="InterPro" id="IPR011055">
    <property type="entry name" value="Dup_hybrid_motif"/>
</dbReference>
<evidence type="ECO:0000313" key="9">
    <source>
        <dbReference type="EMBL" id="NDY89646.1"/>
    </source>
</evidence>
<evidence type="ECO:0000256" key="4">
    <source>
        <dbReference type="ARBA" id="ARBA00022801"/>
    </source>
</evidence>
<keyword evidence="2" id="KW-0645">Protease</keyword>
<gene>
    <name evidence="9" type="ORF">G3A44_00390</name>
</gene>
<dbReference type="Proteomes" id="UP000484255">
    <property type="component" value="Unassembled WGS sequence"/>
</dbReference>
<accession>A0A7C9TJG9</accession>
<evidence type="ECO:0000256" key="3">
    <source>
        <dbReference type="ARBA" id="ARBA00022723"/>
    </source>
</evidence>
<dbReference type="RefSeq" id="WP_163455507.1">
    <property type="nucleotide sequence ID" value="NZ_JAAGOH010000001.1"/>
</dbReference>
<evidence type="ECO:0000256" key="7">
    <source>
        <dbReference type="SAM" id="Phobius"/>
    </source>
</evidence>
<sequence length="344" mass="36912">MHILISDHARGSVRTLQCNRWQLGGALALLVVVLMALSGSIYHFIFLTAVRDNWPVVSQVVRWVIRDESAQRDRLMRENLDAMATRLGELQARVVRMEAMEERVLGLAGFKGEEVRTLRQSISATPSVLPAASAVPGAGGAARAGQGGLLVEPPGVDFRLMEQELASTHLQLDRQGDLLALAESRLFESRLLALAVPSSRPVEVEPGSGFGIRFDPFTGRPALHTGLDFAAPPGTPVRAAAGGVVSLVDSHPQYGRMVEVDHGQGLLTRYAHLQSQAVQPGDLVKRGQVIGAVGNSGRSTGPHLHFEVLVEGVPQNPSRFLAATAPSRAAELLTRQKPGRASRP</sequence>
<keyword evidence="7" id="KW-0812">Transmembrane</keyword>
<name>A0A7C9TJG9_9BURK</name>
<proteinExistence type="predicted"/>
<keyword evidence="5" id="KW-0862">Zinc</keyword>
<dbReference type="SUPFAM" id="SSF51261">
    <property type="entry name" value="Duplicated hybrid motif"/>
    <property type="match status" value="1"/>
</dbReference>
<reference evidence="9 10" key="1">
    <citation type="submission" date="2020-02" db="EMBL/GenBank/DDBJ databases">
        <title>Ideonella bacterium strain TBM-1.</title>
        <authorList>
            <person name="Chen W.-M."/>
        </authorList>
    </citation>
    <scope>NUCLEOTIDE SEQUENCE [LARGE SCALE GENOMIC DNA]</scope>
    <source>
        <strain evidence="9 10">TBM-1</strain>
    </source>
</reference>
<keyword evidence="10" id="KW-1185">Reference proteome</keyword>
<dbReference type="InterPro" id="IPR050570">
    <property type="entry name" value="Cell_wall_metabolism_enzyme"/>
</dbReference>
<dbReference type="PANTHER" id="PTHR21666">
    <property type="entry name" value="PEPTIDASE-RELATED"/>
    <property type="match status" value="1"/>
</dbReference>
<evidence type="ECO:0000256" key="2">
    <source>
        <dbReference type="ARBA" id="ARBA00022670"/>
    </source>
</evidence>
<evidence type="ECO:0000313" key="10">
    <source>
        <dbReference type="Proteomes" id="UP000484255"/>
    </source>
</evidence>
<dbReference type="AlphaFoldDB" id="A0A7C9TJG9"/>
<dbReference type="GO" id="GO:0046872">
    <property type="term" value="F:metal ion binding"/>
    <property type="evidence" value="ECO:0007669"/>
    <property type="project" value="UniProtKB-KW"/>
</dbReference>